<dbReference type="SMART" id="SM00278">
    <property type="entry name" value="HhH1"/>
    <property type="match status" value="2"/>
</dbReference>
<reference evidence="4" key="1">
    <citation type="journal article" date="2014" name="Int. J. Syst. Evol. Microbiol.">
        <title>Complete genome sequence of Corynebacterium casei LMG S-19264T (=DSM 44701T), isolated from a smear-ripened cheese.</title>
        <authorList>
            <consortium name="US DOE Joint Genome Institute (JGI-PGF)"/>
            <person name="Walter F."/>
            <person name="Albersmeier A."/>
            <person name="Kalinowski J."/>
            <person name="Ruckert C."/>
        </authorList>
    </citation>
    <scope>NUCLEOTIDE SEQUENCE</scope>
    <source>
        <strain evidence="4">CGMCC 1.12754</strain>
    </source>
</reference>
<dbReference type="InterPro" id="IPR051675">
    <property type="entry name" value="Endo/Exo/Phosphatase_dom_1"/>
</dbReference>
<keyword evidence="5" id="KW-1185">Reference proteome</keyword>
<feature type="transmembrane region" description="Helical" evidence="2">
    <location>
        <begin position="9"/>
        <end position="26"/>
    </location>
</feature>
<dbReference type="GO" id="GO:0003677">
    <property type="term" value="F:DNA binding"/>
    <property type="evidence" value="ECO:0007669"/>
    <property type="project" value="InterPro"/>
</dbReference>
<dbReference type="Gene3D" id="1.10.150.280">
    <property type="entry name" value="AF1531-like domain"/>
    <property type="match status" value="1"/>
</dbReference>
<accession>A0A917H034</accession>
<dbReference type="Gene3D" id="3.10.20.600">
    <property type="match status" value="1"/>
</dbReference>
<dbReference type="EMBL" id="BMFR01000001">
    <property type="protein sequence ID" value="GGG63184.1"/>
    <property type="molecule type" value="Genomic_DNA"/>
</dbReference>
<evidence type="ECO:0000313" key="4">
    <source>
        <dbReference type="EMBL" id="GGG63184.1"/>
    </source>
</evidence>
<dbReference type="PANTHER" id="PTHR21180">
    <property type="entry name" value="ENDONUCLEASE/EXONUCLEASE/PHOSPHATASE FAMILY DOMAIN-CONTAINING PROTEIN 1"/>
    <property type="match status" value="1"/>
</dbReference>
<dbReference type="InterPro" id="IPR003583">
    <property type="entry name" value="Hlx-hairpin-Hlx_DNA-bd_motif"/>
</dbReference>
<proteinExistence type="predicted"/>
<evidence type="ECO:0000313" key="5">
    <source>
        <dbReference type="Proteomes" id="UP000622860"/>
    </source>
</evidence>
<name>A0A917H034_9BACI</name>
<dbReference type="RefSeq" id="WP_188453599.1">
    <property type="nucleotide sequence ID" value="NZ_BMFR01000001.1"/>
</dbReference>
<evidence type="ECO:0000259" key="3">
    <source>
        <dbReference type="SMART" id="SM00278"/>
    </source>
</evidence>
<organism evidence="4 5">
    <name type="scientific">Virgibacillus oceani</name>
    <dbReference type="NCBI Taxonomy" id="1479511"/>
    <lineage>
        <taxon>Bacteria</taxon>
        <taxon>Bacillati</taxon>
        <taxon>Bacillota</taxon>
        <taxon>Bacilli</taxon>
        <taxon>Bacillales</taxon>
        <taxon>Bacillaceae</taxon>
        <taxon>Virgibacillus</taxon>
    </lineage>
</organism>
<dbReference type="InterPro" id="IPR010994">
    <property type="entry name" value="RuvA_2-like"/>
</dbReference>
<dbReference type="AlphaFoldDB" id="A0A917H034"/>
<keyword evidence="2" id="KW-0812">Transmembrane</keyword>
<dbReference type="PANTHER" id="PTHR21180:SF32">
    <property type="entry name" value="ENDONUCLEASE_EXONUCLEASE_PHOSPHATASE FAMILY DOMAIN-CONTAINING PROTEIN 1"/>
    <property type="match status" value="1"/>
</dbReference>
<dbReference type="Proteomes" id="UP000622860">
    <property type="component" value="Unassembled WGS sequence"/>
</dbReference>
<gene>
    <name evidence="4" type="primary">comEA</name>
    <name evidence="4" type="ORF">GCM10011398_03240</name>
</gene>
<reference evidence="4" key="2">
    <citation type="submission" date="2020-09" db="EMBL/GenBank/DDBJ databases">
        <authorList>
            <person name="Sun Q."/>
            <person name="Zhou Y."/>
        </authorList>
    </citation>
    <scope>NUCLEOTIDE SEQUENCE</scope>
    <source>
        <strain evidence="4">CGMCC 1.12754</strain>
    </source>
</reference>
<dbReference type="Pfam" id="PF10531">
    <property type="entry name" value="SLBB"/>
    <property type="match status" value="1"/>
</dbReference>
<sequence length="197" mass="21593">MIVELLKKSMFFILIGAGIIIFFFIGNDDSKGSTDSPSNFTSTIDTQKTAPQNDEKDEGYAIVDVKGEILKPGVYEISSDSRVNDVIKMAGGFTEQADQTMVNLAQKVQDEMIILIPKIGEIESNTSEGQNTSKKIRLNYATQEEIESLNGIGPSKAQAILQYREENGLFQTADDLLNVPGIGAKTLENLKEDIQVP</sequence>
<evidence type="ECO:0000256" key="1">
    <source>
        <dbReference type="SAM" id="MobiDB-lite"/>
    </source>
</evidence>
<protein>
    <submittedName>
        <fullName evidence="4">Competence protein ComEA</fullName>
    </submittedName>
</protein>
<dbReference type="GO" id="GO:0015628">
    <property type="term" value="P:protein secretion by the type II secretion system"/>
    <property type="evidence" value="ECO:0007669"/>
    <property type="project" value="TreeGrafter"/>
</dbReference>
<feature type="domain" description="Helix-hairpin-helix DNA-binding motif class 1" evidence="3">
    <location>
        <begin position="174"/>
        <end position="193"/>
    </location>
</feature>
<feature type="compositionally biased region" description="Polar residues" evidence="1">
    <location>
        <begin position="34"/>
        <end position="52"/>
    </location>
</feature>
<keyword evidence="2" id="KW-1133">Transmembrane helix</keyword>
<comment type="caution">
    <text evidence="4">The sequence shown here is derived from an EMBL/GenBank/DDBJ whole genome shotgun (WGS) entry which is preliminary data.</text>
</comment>
<dbReference type="InterPro" id="IPR004509">
    <property type="entry name" value="Competence_ComEA_HhH"/>
</dbReference>
<dbReference type="SUPFAM" id="SSF47781">
    <property type="entry name" value="RuvA domain 2-like"/>
    <property type="match status" value="1"/>
</dbReference>
<evidence type="ECO:0000256" key="2">
    <source>
        <dbReference type="SAM" id="Phobius"/>
    </source>
</evidence>
<dbReference type="InterPro" id="IPR019554">
    <property type="entry name" value="Soluble_ligand-bd"/>
</dbReference>
<feature type="domain" description="Helix-hairpin-helix DNA-binding motif class 1" evidence="3">
    <location>
        <begin position="144"/>
        <end position="163"/>
    </location>
</feature>
<dbReference type="Pfam" id="PF12836">
    <property type="entry name" value="HHH_3"/>
    <property type="match status" value="1"/>
</dbReference>
<dbReference type="NCBIfam" id="TIGR00426">
    <property type="entry name" value="competence protein ComEA helix-hairpin-helix repeat region"/>
    <property type="match status" value="1"/>
</dbReference>
<dbReference type="GO" id="GO:0006281">
    <property type="term" value="P:DNA repair"/>
    <property type="evidence" value="ECO:0007669"/>
    <property type="project" value="InterPro"/>
</dbReference>
<dbReference type="GO" id="GO:0015627">
    <property type="term" value="C:type II protein secretion system complex"/>
    <property type="evidence" value="ECO:0007669"/>
    <property type="project" value="TreeGrafter"/>
</dbReference>
<keyword evidence="2" id="KW-0472">Membrane</keyword>
<feature type="region of interest" description="Disordered" evidence="1">
    <location>
        <begin position="34"/>
        <end position="56"/>
    </location>
</feature>